<dbReference type="Gene3D" id="3.40.50.620">
    <property type="entry name" value="HUPs"/>
    <property type="match status" value="1"/>
</dbReference>
<evidence type="ECO:0000313" key="4">
    <source>
        <dbReference type="EMBL" id="CAB4323865.1"/>
    </source>
</evidence>
<dbReference type="PANTHER" id="PTHR43793:SF1">
    <property type="entry name" value="FAD SYNTHASE"/>
    <property type="match status" value="1"/>
</dbReference>
<reference evidence="5" key="1">
    <citation type="submission" date="2020-05" db="EMBL/GenBank/DDBJ databases">
        <authorList>
            <person name="Chiriac C."/>
            <person name="Salcher M."/>
            <person name="Ghai R."/>
            <person name="Kavagutti S V."/>
        </authorList>
    </citation>
    <scope>NUCLEOTIDE SEQUENCE</scope>
</reference>
<dbReference type="PANTHER" id="PTHR43793">
    <property type="entry name" value="FAD SYNTHASE"/>
    <property type="match status" value="1"/>
</dbReference>
<gene>
    <name evidence="4" type="ORF">UFOPK1392_01627</name>
    <name evidence="5" type="ORF">UFOPK3733_01630</name>
</gene>
<dbReference type="NCBIfam" id="TIGR00125">
    <property type="entry name" value="cyt_tran_rel"/>
    <property type="match status" value="1"/>
</dbReference>
<protein>
    <submittedName>
        <fullName evidence="5">Unannotated protein</fullName>
    </submittedName>
</protein>
<evidence type="ECO:0000256" key="1">
    <source>
        <dbReference type="ARBA" id="ARBA00022679"/>
    </source>
</evidence>
<dbReference type="EMBL" id="CAEMXZ010000079">
    <property type="protein sequence ID" value="CAB4323865.1"/>
    <property type="molecule type" value="Genomic_DNA"/>
</dbReference>
<sequence>MTASEPGAPRKFGTAITYGTYDVFHIGHLRLFERLRAISDRLVVAVSTDEFNDLKGKSALVPFEDRALIVASLRCVDEVIPENSWDQKIDDIRSLGVDVFGMGDDWEGKFDHLKPYCEVVYLPRTPFVSSSELRKSIRLDDNGNPRAF</sequence>
<dbReference type="SUPFAM" id="SSF52374">
    <property type="entry name" value="Nucleotidylyl transferase"/>
    <property type="match status" value="1"/>
</dbReference>
<proteinExistence type="predicted"/>
<dbReference type="InterPro" id="IPR004821">
    <property type="entry name" value="Cyt_trans-like"/>
</dbReference>
<name>A0A6J7JSY1_9ZZZZ</name>
<dbReference type="InterPro" id="IPR014729">
    <property type="entry name" value="Rossmann-like_a/b/a_fold"/>
</dbReference>
<dbReference type="Pfam" id="PF01467">
    <property type="entry name" value="CTP_transf_like"/>
    <property type="match status" value="1"/>
</dbReference>
<dbReference type="AlphaFoldDB" id="A0A6J7JSY1"/>
<keyword evidence="1" id="KW-0808">Transferase</keyword>
<evidence type="ECO:0000256" key="2">
    <source>
        <dbReference type="ARBA" id="ARBA00022695"/>
    </source>
</evidence>
<organism evidence="5">
    <name type="scientific">freshwater metagenome</name>
    <dbReference type="NCBI Taxonomy" id="449393"/>
    <lineage>
        <taxon>unclassified sequences</taxon>
        <taxon>metagenomes</taxon>
        <taxon>ecological metagenomes</taxon>
    </lineage>
</organism>
<feature type="domain" description="Cytidyltransferase-like" evidence="3">
    <location>
        <begin position="16"/>
        <end position="135"/>
    </location>
</feature>
<dbReference type="GO" id="GO:0016779">
    <property type="term" value="F:nucleotidyltransferase activity"/>
    <property type="evidence" value="ECO:0007669"/>
    <property type="project" value="UniProtKB-KW"/>
</dbReference>
<dbReference type="EMBL" id="CAFBNC010000097">
    <property type="protein sequence ID" value="CAB4946720.1"/>
    <property type="molecule type" value="Genomic_DNA"/>
</dbReference>
<accession>A0A6J7JSY1</accession>
<evidence type="ECO:0000259" key="3">
    <source>
        <dbReference type="Pfam" id="PF01467"/>
    </source>
</evidence>
<dbReference type="InterPro" id="IPR050385">
    <property type="entry name" value="Archaeal_FAD_synthase"/>
</dbReference>
<keyword evidence="2" id="KW-0548">Nucleotidyltransferase</keyword>
<evidence type="ECO:0000313" key="5">
    <source>
        <dbReference type="EMBL" id="CAB4946720.1"/>
    </source>
</evidence>